<dbReference type="PANTHER" id="PTHR31170:SF25">
    <property type="entry name" value="BNAA09G04570D PROTEIN"/>
    <property type="match status" value="1"/>
</dbReference>
<gene>
    <name evidence="3" type="primary">LOC107434771</name>
</gene>
<accession>A0A6P4AWB8</accession>
<feature type="transmembrane region" description="Helical" evidence="2">
    <location>
        <begin position="455"/>
        <end position="476"/>
    </location>
</feature>
<evidence type="ECO:0000313" key="3">
    <source>
        <dbReference type="RefSeq" id="XP_015901737.1"/>
    </source>
</evidence>
<proteinExistence type="predicted"/>
<sequence>MADDILTNLANAFNSVEKFEIPTLQGSDSQNPDHRIEIGDDPSRQGPQLRSRKKNKEEEKSLYKPKVETSKRWTIFRVPAHIREVDEKAYDPKIVSIGPLHCNKPCLKAMEAQKLRFVNRILEHVALSKADLERAMHELEGQTRECYSENFEDMSSNEFIQMMVLDACFIVELLRLYEKSCEGKDVEEPIFGTRSMIPIIVRDLLMLENQLPMFVLQRMYDLLITNYCSTSCSSTTLNKLALRFFEPFRLGRDEISSERLNTTETYSHLLDLFQSRFVPSPDHPSMKQKETWSIDDERLPGKGWINNATKLTFAGIVLRGKSSSPLLDLKFHGHVLEIPTLFLDDGSGPLLRNLLAFEQSNRYAKPYFTCLAIFFDSIVDTTNDINILRNAGVIKQAKGGNDEILHLLNSLTRELEFDMEDCYITEQVERINLFCRTTRARIRTKFRTFIMRFDILNVAVSYISLVQTIIFVLASVRGPDTEMKSAQAPAPSA</sequence>
<dbReference type="Pfam" id="PF03140">
    <property type="entry name" value="DUF247"/>
    <property type="match status" value="1"/>
</dbReference>
<keyword evidence="2" id="KW-0812">Transmembrane</keyword>
<reference evidence="3" key="1">
    <citation type="submission" date="2023-09" db="UniProtKB">
        <authorList>
            <consortium name="RefSeq"/>
        </authorList>
    </citation>
    <scope>IDENTIFICATION</scope>
    <source>
        <tissue evidence="3">In vitro plantlets</tissue>
    </source>
</reference>
<feature type="compositionally biased region" description="Basic and acidic residues" evidence="1">
    <location>
        <begin position="31"/>
        <end position="43"/>
    </location>
</feature>
<organism evidence="3">
    <name type="scientific">Ziziphus jujuba</name>
    <name type="common">Chinese jujube</name>
    <name type="synonym">Ziziphus sativa</name>
    <dbReference type="NCBI Taxonomy" id="326968"/>
    <lineage>
        <taxon>Eukaryota</taxon>
        <taxon>Viridiplantae</taxon>
        <taxon>Streptophyta</taxon>
        <taxon>Embryophyta</taxon>
        <taxon>Tracheophyta</taxon>
        <taxon>Spermatophyta</taxon>
        <taxon>Magnoliopsida</taxon>
        <taxon>eudicotyledons</taxon>
        <taxon>Gunneridae</taxon>
        <taxon>Pentapetalae</taxon>
        <taxon>rosids</taxon>
        <taxon>fabids</taxon>
        <taxon>Rosales</taxon>
        <taxon>Rhamnaceae</taxon>
        <taxon>Paliureae</taxon>
        <taxon>Ziziphus</taxon>
    </lineage>
</organism>
<feature type="region of interest" description="Disordered" evidence="1">
    <location>
        <begin position="21"/>
        <end position="63"/>
    </location>
</feature>
<keyword evidence="2" id="KW-0472">Membrane</keyword>
<dbReference type="PANTHER" id="PTHR31170">
    <property type="entry name" value="BNAC04G53230D PROTEIN"/>
    <property type="match status" value="1"/>
</dbReference>
<dbReference type="AlphaFoldDB" id="A0A6P4AWB8"/>
<evidence type="ECO:0000256" key="1">
    <source>
        <dbReference type="SAM" id="MobiDB-lite"/>
    </source>
</evidence>
<protein>
    <submittedName>
        <fullName evidence="3">UPF0481 protein At3g47200-like isoform X1</fullName>
    </submittedName>
</protein>
<dbReference type="InterPro" id="IPR004158">
    <property type="entry name" value="DUF247_pln"/>
</dbReference>
<name>A0A6P4AWB8_ZIZJJ</name>
<keyword evidence="2" id="KW-1133">Transmembrane helix</keyword>
<dbReference type="RefSeq" id="XP_015901737.1">
    <property type="nucleotide sequence ID" value="XM_016046251.2"/>
</dbReference>
<evidence type="ECO:0000256" key="2">
    <source>
        <dbReference type="SAM" id="Phobius"/>
    </source>
</evidence>